<dbReference type="InterPro" id="IPR052899">
    <property type="entry name" value="Class-I_DAHP_synthase"/>
</dbReference>
<sequence>MIITINSQASSQDRAQLMSLLNRLADSMLPAVCTSMGSREVLVIENKAIDPEAQQILLQHPAVEKLTPVKTPYQLVSRTFQQETSSITIGNSRSSTPVTVGGTTSVPVIMAGPCSVENREQILRIAREVKEAGGQVLRGGAFKPRTSPYQFQGLGVEGLRLLAEAREETGLPVITEVMDIAMLDTVAEYTDVLQIGARNMQNYALLQAVGRHSKKLPVLLKRGLSATIEEWLLAAEYIVASGNPNVMLCERGIRSYDTQTRNVLDLTCVPLLQELTHLPVIIDPSHATGKRELVPAMSRASIAAGAHGLIIETHYDPAKAISDARQTISTEQLRQISREARELAHILRGDAVLDVA</sequence>
<gene>
    <name evidence="3" type="ORF">EI42_06208</name>
</gene>
<dbReference type="SUPFAM" id="SSF51569">
    <property type="entry name" value="Aldolase"/>
    <property type="match status" value="1"/>
</dbReference>
<dbReference type="EMBL" id="QKUF01000052">
    <property type="protein sequence ID" value="PZW18333.1"/>
    <property type="molecule type" value="Genomic_DNA"/>
</dbReference>
<dbReference type="InterPro" id="IPR013785">
    <property type="entry name" value="Aldolase_TIM"/>
</dbReference>
<dbReference type="AlphaFoldDB" id="A0A326TPB3"/>
<evidence type="ECO:0000313" key="3">
    <source>
        <dbReference type="EMBL" id="PZW18333.1"/>
    </source>
</evidence>
<comment type="caution">
    <text evidence="3">The sequence shown here is derived from an EMBL/GenBank/DDBJ whole genome shotgun (WGS) entry which is preliminary data.</text>
</comment>
<dbReference type="GO" id="GO:0009073">
    <property type="term" value="P:aromatic amino acid family biosynthetic process"/>
    <property type="evidence" value="ECO:0007669"/>
    <property type="project" value="InterPro"/>
</dbReference>
<evidence type="ECO:0000313" key="4">
    <source>
        <dbReference type="Proteomes" id="UP000248806"/>
    </source>
</evidence>
<accession>A0A326TPB3</accession>
<keyword evidence="1" id="KW-0808">Transferase</keyword>
<evidence type="ECO:0000256" key="1">
    <source>
        <dbReference type="ARBA" id="ARBA00022679"/>
    </source>
</evidence>
<dbReference type="InterPro" id="IPR006268">
    <property type="entry name" value="DAHP_syn_2"/>
</dbReference>
<dbReference type="Pfam" id="PF00793">
    <property type="entry name" value="DAHP_synth_1"/>
    <property type="match status" value="1"/>
</dbReference>
<dbReference type="PANTHER" id="PTHR43018:SF1">
    <property type="entry name" value="PROTEIN AROA(G)"/>
    <property type="match status" value="1"/>
</dbReference>
<dbReference type="InterPro" id="IPR006218">
    <property type="entry name" value="DAHP1/KDSA"/>
</dbReference>
<protein>
    <submittedName>
        <fullName evidence="3">3-deoxy-D-arabinoheptulosonate-7-phosphate synthase</fullName>
    </submittedName>
</protein>
<dbReference type="PANTHER" id="PTHR43018">
    <property type="entry name" value="PHOSPHO-2-DEHYDRO-3-DEOXYHEPTONATE ALDOLASE"/>
    <property type="match status" value="1"/>
</dbReference>
<dbReference type="NCBIfam" id="NF006421">
    <property type="entry name" value="PRK08673.1"/>
    <property type="match status" value="1"/>
</dbReference>
<dbReference type="NCBIfam" id="TIGR01361">
    <property type="entry name" value="DAHP_synth_Bsub"/>
    <property type="match status" value="1"/>
</dbReference>
<dbReference type="Gene3D" id="3.20.20.70">
    <property type="entry name" value="Aldolase class I"/>
    <property type="match status" value="1"/>
</dbReference>
<dbReference type="RefSeq" id="WP_111326557.1">
    <property type="nucleotide sequence ID" value="NZ_BIFX01000001.1"/>
</dbReference>
<proteinExistence type="predicted"/>
<reference evidence="3 4" key="1">
    <citation type="submission" date="2018-06" db="EMBL/GenBank/DDBJ databases">
        <title>Genomic Encyclopedia of Archaeal and Bacterial Type Strains, Phase II (KMG-II): from individual species to whole genera.</title>
        <authorList>
            <person name="Goeker M."/>
        </authorList>
    </citation>
    <scope>NUCLEOTIDE SEQUENCE [LARGE SCALE GENOMIC DNA]</scope>
    <source>
        <strain evidence="3 4">ATCC BAA-1881</strain>
    </source>
</reference>
<dbReference type="OrthoDB" id="9780456at2"/>
<dbReference type="Proteomes" id="UP000248806">
    <property type="component" value="Unassembled WGS sequence"/>
</dbReference>
<dbReference type="Gene3D" id="3.30.70.1140">
    <property type="entry name" value="Phospho-2-dehydro-3-deoxyheptonate aldolase, domain 1"/>
    <property type="match status" value="1"/>
</dbReference>
<dbReference type="GO" id="GO:0016740">
    <property type="term" value="F:transferase activity"/>
    <property type="evidence" value="ECO:0007669"/>
    <property type="project" value="UniProtKB-KW"/>
</dbReference>
<name>A0A326TPB3_THEHA</name>
<dbReference type="GO" id="GO:0016832">
    <property type="term" value="F:aldehyde-lyase activity"/>
    <property type="evidence" value="ECO:0007669"/>
    <property type="project" value="InterPro"/>
</dbReference>
<dbReference type="NCBIfam" id="NF009239">
    <property type="entry name" value="PRK12595.1"/>
    <property type="match status" value="1"/>
</dbReference>
<organism evidence="3 4">
    <name type="scientific">Thermosporothrix hazakensis</name>
    <dbReference type="NCBI Taxonomy" id="644383"/>
    <lineage>
        <taxon>Bacteria</taxon>
        <taxon>Bacillati</taxon>
        <taxon>Chloroflexota</taxon>
        <taxon>Ktedonobacteria</taxon>
        <taxon>Ktedonobacterales</taxon>
        <taxon>Thermosporotrichaceae</taxon>
        <taxon>Thermosporothrix</taxon>
    </lineage>
</organism>
<keyword evidence="4" id="KW-1185">Reference proteome</keyword>
<evidence type="ECO:0000259" key="2">
    <source>
        <dbReference type="Pfam" id="PF00793"/>
    </source>
</evidence>
<feature type="domain" description="DAHP synthetase I/KDSA" evidence="2">
    <location>
        <begin position="102"/>
        <end position="345"/>
    </location>
</feature>